<keyword evidence="3" id="KW-0645">Protease</keyword>
<dbReference type="AlphaFoldDB" id="A0A9X3LID1"/>
<dbReference type="InterPro" id="IPR003675">
    <property type="entry name" value="Rce1/LyrA-like_dom"/>
</dbReference>
<dbReference type="GO" id="GO:0008237">
    <property type="term" value="F:metallopeptidase activity"/>
    <property type="evidence" value="ECO:0007669"/>
    <property type="project" value="UniProtKB-KW"/>
</dbReference>
<proteinExistence type="predicted"/>
<feature type="transmembrane region" description="Helical" evidence="1">
    <location>
        <begin position="165"/>
        <end position="183"/>
    </location>
</feature>
<feature type="transmembrane region" description="Helical" evidence="1">
    <location>
        <begin position="188"/>
        <end position="208"/>
    </location>
</feature>
<feature type="transmembrane region" description="Helical" evidence="1">
    <location>
        <begin position="228"/>
        <end position="247"/>
    </location>
</feature>
<keyword evidence="1" id="KW-1133">Transmembrane helix</keyword>
<dbReference type="GO" id="GO:0004175">
    <property type="term" value="F:endopeptidase activity"/>
    <property type="evidence" value="ECO:0007669"/>
    <property type="project" value="UniProtKB-ARBA"/>
</dbReference>
<gene>
    <name evidence="3" type="ORF">M9R32_15415</name>
</gene>
<dbReference type="Proteomes" id="UP001152173">
    <property type="component" value="Unassembled WGS sequence"/>
</dbReference>
<feature type="transmembrane region" description="Helical" evidence="1">
    <location>
        <begin position="140"/>
        <end position="159"/>
    </location>
</feature>
<dbReference type="Pfam" id="PF02517">
    <property type="entry name" value="Rce1-like"/>
    <property type="match status" value="1"/>
</dbReference>
<keyword evidence="4" id="KW-1185">Reference proteome</keyword>
<protein>
    <submittedName>
        <fullName evidence="3">CPBP family intramembrane metalloprotease</fullName>
    </submittedName>
</protein>
<dbReference type="RefSeq" id="WP_269927631.1">
    <property type="nucleotide sequence ID" value="NZ_JAMKBJ010000020.1"/>
</dbReference>
<reference evidence="3" key="1">
    <citation type="submission" date="2022-05" db="EMBL/GenBank/DDBJ databases">
        <authorList>
            <person name="Colautti A."/>
            <person name="Iacumin L."/>
        </authorList>
    </citation>
    <scope>NUCLEOTIDE SEQUENCE</scope>
    <source>
        <strain evidence="3">SK 55</strain>
    </source>
</reference>
<evidence type="ECO:0000256" key="1">
    <source>
        <dbReference type="SAM" id="Phobius"/>
    </source>
</evidence>
<accession>A0A9X3LID1</accession>
<keyword evidence="3" id="KW-0378">Hydrolase</keyword>
<dbReference type="GO" id="GO:0080120">
    <property type="term" value="P:CAAX-box protein maturation"/>
    <property type="evidence" value="ECO:0007669"/>
    <property type="project" value="UniProtKB-ARBA"/>
</dbReference>
<dbReference type="EMBL" id="JAMKBJ010000020">
    <property type="protein sequence ID" value="MCZ8538565.1"/>
    <property type="molecule type" value="Genomic_DNA"/>
</dbReference>
<name>A0A9X3LID1_9BACL</name>
<feature type="transmembrane region" description="Helical" evidence="1">
    <location>
        <begin position="73"/>
        <end position="92"/>
    </location>
</feature>
<evidence type="ECO:0000313" key="4">
    <source>
        <dbReference type="Proteomes" id="UP001152173"/>
    </source>
</evidence>
<feature type="transmembrane region" description="Helical" evidence="1">
    <location>
        <begin position="32"/>
        <end position="52"/>
    </location>
</feature>
<keyword evidence="1" id="KW-0472">Membrane</keyword>
<feature type="transmembrane region" description="Helical" evidence="1">
    <location>
        <begin position="5"/>
        <end position="26"/>
    </location>
</feature>
<feature type="transmembrane region" description="Helical" evidence="1">
    <location>
        <begin position="107"/>
        <end position="128"/>
    </location>
</feature>
<comment type="caution">
    <text evidence="3">The sequence shown here is derived from an EMBL/GenBank/DDBJ whole genome shotgun (WGS) entry which is preliminary data.</text>
</comment>
<sequence length="276" mass="31114">MKINLLSFITSYTILSIYFYLVPLLIPMNDLLRFLYLLSFFPVAQLLAKKLFGRGLESYGLIFFNGWYKNLGIGLSIGFIGWSLLYGVRIIIGEYTVIGTKSFTDSLIVLIMICAGFLIGSLISDMIVRGLVYHHFGNRVSFGMLVLISIILYALDDIWLEGLTVSNFIFSVCLGTSLAYAFYKTHSIWANTGLHAGLNIAYGLFFGVTGNVGDGIIQFEITNSNLFFSPWLSSLFALLLFMMIYMVRNWFVKYSVTENHTTTQAEFKESQIPLSP</sequence>
<organism evidence="3 4">
    <name type="scientific">Paenisporosarcina quisquiliarum</name>
    <dbReference type="NCBI Taxonomy" id="365346"/>
    <lineage>
        <taxon>Bacteria</taxon>
        <taxon>Bacillati</taxon>
        <taxon>Bacillota</taxon>
        <taxon>Bacilli</taxon>
        <taxon>Bacillales</taxon>
        <taxon>Caryophanaceae</taxon>
        <taxon>Paenisporosarcina</taxon>
    </lineage>
</organism>
<evidence type="ECO:0000313" key="3">
    <source>
        <dbReference type="EMBL" id="MCZ8538565.1"/>
    </source>
</evidence>
<evidence type="ECO:0000259" key="2">
    <source>
        <dbReference type="Pfam" id="PF02517"/>
    </source>
</evidence>
<keyword evidence="1" id="KW-0812">Transmembrane</keyword>
<feature type="domain" description="CAAX prenyl protease 2/Lysostaphin resistance protein A-like" evidence="2">
    <location>
        <begin position="109"/>
        <end position="200"/>
    </location>
</feature>
<keyword evidence="3" id="KW-0482">Metalloprotease</keyword>